<name>A0A0C3Q0Y0_9AGAM</name>
<gene>
    <name evidence="3" type="ORF">M407DRAFT_205700</name>
</gene>
<dbReference type="EMBL" id="KN823850">
    <property type="protein sequence ID" value="KIO15729.1"/>
    <property type="molecule type" value="Genomic_DNA"/>
</dbReference>
<feature type="chain" id="PRO_5002177240" description="Secreted protein" evidence="2">
    <location>
        <begin position="22"/>
        <end position="75"/>
    </location>
</feature>
<organism evidence="3 4">
    <name type="scientific">Tulasnella calospora MUT 4182</name>
    <dbReference type="NCBI Taxonomy" id="1051891"/>
    <lineage>
        <taxon>Eukaryota</taxon>
        <taxon>Fungi</taxon>
        <taxon>Dikarya</taxon>
        <taxon>Basidiomycota</taxon>
        <taxon>Agaricomycotina</taxon>
        <taxon>Agaricomycetes</taxon>
        <taxon>Cantharellales</taxon>
        <taxon>Tulasnellaceae</taxon>
        <taxon>Tulasnella</taxon>
    </lineage>
</organism>
<reference evidence="3 4" key="1">
    <citation type="submission" date="2014-04" db="EMBL/GenBank/DDBJ databases">
        <authorList>
            <consortium name="DOE Joint Genome Institute"/>
            <person name="Kuo A."/>
            <person name="Girlanda M."/>
            <person name="Perotto S."/>
            <person name="Kohler A."/>
            <person name="Nagy L.G."/>
            <person name="Floudas D."/>
            <person name="Copeland A."/>
            <person name="Barry K.W."/>
            <person name="Cichocki N."/>
            <person name="Veneault-Fourrey C."/>
            <person name="LaButti K."/>
            <person name="Lindquist E.A."/>
            <person name="Lipzen A."/>
            <person name="Lundell T."/>
            <person name="Morin E."/>
            <person name="Murat C."/>
            <person name="Sun H."/>
            <person name="Tunlid A."/>
            <person name="Henrissat B."/>
            <person name="Grigoriev I.V."/>
            <person name="Hibbett D.S."/>
            <person name="Martin F."/>
            <person name="Nordberg H.P."/>
            <person name="Cantor M.N."/>
            <person name="Hua S.X."/>
        </authorList>
    </citation>
    <scope>NUCLEOTIDE SEQUENCE [LARGE SCALE GENOMIC DNA]</scope>
    <source>
        <strain evidence="3 4">MUT 4182</strain>
    </source>
</reference>
<keyword evidence="4" id="KW-1185">Reference proteome</keyword>
<proteinExistence type="predicted"/>
<feature type="signal peptide" evidence="2">
    <location>
        <begin position="1"/>
        <end position="21"/>
    </location>
</feature>
<dbReference type="AlphaFoldDB" id="A0A0C3Q0Y0"/>
<feature type="region of interest" description="Disordered" evidence="1">
    <location>
        <begin position="48"/>
        <end position="75"/>
    </location>
</feature>
<sequence length="75" mass="8420">MLASLVPVLFFLFQLHFYVWDKETVRNPAETKPTLTVAMIRNSRIGVPHFGRFPPQPGSDFESKSEPFGGVGQPT</sequence>
<evidence type="ECO:0000313" key="4">
    <source>
        <dbReference type="Proteomes" id="UP000054248"/>
    </source>
</evidence>
<protein>
    <recommendedName>
        <fullName evidence="5">Secreted protein</fullName>
    </recommendedName>
</protein>
<dbReference type="Proteomes" id="UP000054248">
    <property type="component" value="Unassembled WGS sequence"/>
</dbReference>
<evidence type="ECO:0000256" key="2">
    <source>
        <dbReference type="SAM" id="SignalP"/>
    </source>
</evidence>
<keyword evidence="2" id="KW-0732">Signal</keyword>
<dbReference type="HOGENOM" id="CLU_2672941_0_0_1"/>
<evidence type="ECO:0008006" key="5">
    <source>
        <dbReference type="Google" id="ProtNLM"/>
    </source>
</evidence>
<accession>A0A0C3Q0Y0</accession>
<evidence type="ECO:0000313" key="3">
    <source>
        <dbReference type="EMBL" id="KIO15729.1"/>
    </source>
</evidence>
<evidence type="ECO:0000256" key="1">
    <source>
        <dbReference type="SAM" id="MobiDB-lite"/>
    </source>
</evidence>
<reference evidence="4" key="2">
    <citation type="submission" date="2015-01" db="EMBL/GenBank/DDBJ databases">
        <title>Evolutionary Origins and Diversification of the Mycorrhizal Mutualists.</title>
        <authorList>
            <consortium name="DOE Joint Genome Institute"/>
            <consortium name="Mycorrhizal Genomics Consortium"/>
            <person name="Kohler A."/>
            <person name="Kuo A."/>
            <person name="Nagy L.G."/>
            <person name="Floudas D."/>
            <person name="Copeland A."/>
            <person name="Barry K.W."/>
            <person name="Cichocki N."/>
            <person name="Veneault-Fourrey C."/>
            <person name="LaButti K."/>
            <person name="Lindquist E.A."/>
            <person name="Lipzen A."/>
            <person name="Lundell T."/>
            <person name="Morin E."/>
            <person name="Murat C."/>
            <person name="Riley R."/>
            <person name="Ohm R."/>
            <person name="Sun H."/>
            <person name="Tunlid A."/>
            <person name="Henrissat B."/>
            <person name="Grigoriev I.V."/>
            <person name="Hibbett D.S."/>
            <person name="Martin F."/>
        </authorList>
    </citation>
    <scope>NUCLEOTIDE SEQUENCE [LARGE SCALE GENOMIC DNA]</scope>
    <source>
        <strain evidence="4">MUT 4182</strain>
    </source>
</reference>